<dbReference type="VEuPathDB" id="FungiDB:Z518_02481"/>
<feature type="compositionally biased region" description="Polar residues" evidence="4">
    <location>
        <begin position="446"/>
        <end position="463"/>
    </location>
</feature>
<dbReference type="SUPFAM" id="SSF48403">
    <property type="entry name" value="Ankyrin repeat"/>
    <property type="match status" value="1"/>
</dbReference>
<dbReference type="PROSITE" id="PS50297">
    <property type="entry name" value="ANK_REP_REGION"/>
    <property type="match status" value="1"/>
</dbReference>
<sequence>MLEVAANDVMKQKLPIVEKKQKLAELRYKAARLRRRTLHITLKSFLEVEQSSLEVLRHLLDQGAGAAFTSLSDLQGLSLALRLELENRGRPAVVHELLHRGISALDVERLLPTAARHGHVAALKKLLNFRMDIGYRRTPPLHLSLPSLQILTSPRCHPTCDDILVARRRESGESPDKVRHLFSFLQGVTLNSLPMNHNRQTWRNVPMVLANMLGHEQTAMLLGQNGFVMDEMCLYFATLEGQTRTVTRILSFNARSTGVLSKALYFAAWGGQDTLARLLMDYPGADIDGTFPVNDTNPNSRAPRATPLYVAAAYNQVHVAKLLIRLGANVDIQIEARIGCESPFEIAACHGFIEMLELFASYHRSCHVSSCLIGSGLSRNFKVLEFLLQKYHPDTQTLVTLFEVAKQQEKSDLNAKTMLEILKNCGYGVYEGREKNASRLREPDSFPQNGEHQRSIGETSCEI</sequence>
<organism evidence="5 6">
    <name type="scientific">Rhinocladiella mackenziei CBS 650.93</name>
    <dbReference type="NCBI Taxonomy" id="1442369"/>
    <lineage>
        <taxon>Eukaryota</taxon>
        <taxon>Fungi</taxon>
        <taxon>Dikarya</taxon>
        <taxon>Ascomycota</taxon>
        <taxon>Pezizomycotina</taxon>
        <taxon>Eurotiomycetes</taxon>
        <taxon>Chaetothyriomycetidae</taxon>
        <taxon>Chaetothyriales</taxon>
        <taxon>Herpotrichiellaceae</taxon>
        <taxon>Rhinocladiella</taxon>
    </lineage>
</organism>
<dbReference type="GeneID" id="25290552"/>
<dbReference type="InterPro" id="IPR036770">
    <property type="entry name" value="Ankyrin_rpt-contain_sf"/>
</dbReference>
<dbReference type="HOGENOM" id="CLU_590714_0_0_1"/>
<evidence type="ECO:0000256" key="4">
    <source>
        <dbReference type="SAM" id="MobiDB-lite"/>
    </source>
</evidence>
<dbReference type="PANTHER" id="PTHR24173">
    <property type="entry name" value="ANKYRIN REPEAT CONTAINING"/>
    <property type="match status" value="1"/>
</dbReference>
<reference evidence="5 6" key="1">
    <citation type="submission" date="2015-01" db="EMBL/GenBank/DDBJ databases">
        <title>The Genome Sequence of Rhinocladiella mackenzie CBS 650.93.</title>
        <authorList>
            <consortium name="The Broad Institute Genomics Platform"/>
            <person name="Cuomo C."/>
            <person name="de Hoog S."/>
            <person name="Gorbushina A."/>
            <person name="Stielow B."/>
            <person name="Teixiera M."/>
            <person name="Abouelleil A."/>
            <person name="Chapman S.B."/>
            <person name="Priest M."/>
            <person name="Young S.K."/>
            <person name="Wortman J."/>
            <person name="Nusbaum C."/>
            <person name="Birren B."/>
        </authorList>
    </citation>
    <scope>NUCLEOTIDE SEQUENCE [LARGE SCALE GENOMIC DNA]</scope>
    <source>
        <strain evidence="5 6">CBS 650.93</strain>
    </source>
</reference>
<feature type="repeat" description="ANK" evidence="3">
    <location>
        <begin position="303"/>
        <end position="335"/>
    </location>
</feature>
<dbReference type="OrthoDB" id="539213at2759"/>
<dbReference type="STRING" id="1442369.A0A0D2FZT2"/>
<dbReference type="PANTHER" id="PTHR24173:SF74">
    <property type="entry name" value="ANKYRIN REPEAT DOMAIN-CONTAINING PROTEIN 16"/>
    <property type="match status" value="1"/>
</dbReference>
<proteinExistence type="predicted"/>
<dbReference type="Gene3D" id="1.25.40.20">
    <property type="entry name" value="Ankyrin repeat-containing domain"/>
    <property type="match status" value="1"/>
</dbReference>
<dbReference type="Proteomes" id="UP000053617">
    <property type="component" value="Unassembled WGS sequence"/>
</dbReference>
<evidence type="ECO:0000313" key="5">
    <source>
        <dbReference type="EMBL" id="KIX07827.1"/>
    </source>
</evidence>
<dbReference type="Pfam" id="PF00023">
    <property type="entry name" value="Ank"/>
    <property type="match status" value="1"/>
</dbReference>
<evidence type="ECO:0000256" key="3">
    <source>
        <dbReference type="PROSITE-ProRule" id="PRU00023"/>
    </source>
</evidence>
<dbReference type="RefSeq" id="XP_013274963.1">
    <property type="nucleotide sequence ID" value="XM_013419509.1"/>
</dbReference>
<keyword evidence="6" id="KW-1185">Reference proteome</keyword>
<dbReference type="SMART" id="SM00248">
    <property type="entry name" value="ANK"/>
    <property type="match status" value="3"/>
</dbReference>
<keyword evidence="2 3" id="KW-0040">ANK repeat</keyword>
<name>A0A0D2FZT2_9EURO</name>
<keyword evidence="1" id="KW-0677">Repeat</keyword>
<feature type="region of interest" description="Disordered" evidence="4">
    <location>
        <begin position="438"/>
        <end position="463"/>
    </location>
</feature>
<dbReference type="PROSITE" id="PS50088">
    <property type="entry name" value="ANK_REPEAT"/>
    <property type="match status" value="1"/>
</dbReference>
<evidence type="ECO:0000256" key="2">
    <source>
        <dbReference type="ARBA" id="ARBA00023043"/>
    </source>
</evidence>
<protein>
    <submittedName>
        <fullName evidence="5">Rhinocladiella mackenziei CBS 650.93 unplaced genomic scaffold supercont1.2, whole genome shotgun sequence</fullName>
    </submittedName>
</protein>
<gene>
    <name evidence="5" type="ORF">Z518_02481</name>
</gene>
<dbReference type="EMBL" id="KN847476">
    <property type="protein sequence ID" value="KIX07827.1"/>
    <property type="molecule type" value="Genomic_DNA"/>
</dbReference>
<accession>A0A0D2FZT2</accession>
<dbReference type="InterPro" id="IPR002110">
    <property type="entry name" value="Ankyrin_rpt"/>
</dbReference>
<evidence type="ECO:0000256" key="1">
    <source>
        <dbReference type="ARBA" id="ARBA00022737"/>
    </source>
</evidence>
<dbReference type="AlphaFoldDB" id="A0A0D2FZT2"/>
<evidence type="ECO:0000313" key="6">
    <source>
        <dbReference type="Proteomes" id="UP000053617"/>
    </source>
</evidence>